<protein>
    <submittedName>
        <fullName evidence="1">Uncharacterized protein</fullName>
    </submittedName>
</protein>
<proteinExistence type="predicted"/>
<gene>
    <name evidence="1" type="ORF">MRB53_016109</name>
</gene>
<evidence type="ECO:0000313" key="2">
    <source>
        <dbReference type="Proteomes" id="UP001234297"/>
    </source>
</evidence>
<dbReference type="Proteomes" id="UP001234297">
    <property type="component" value="Chromosome 5"/>
</dbReference>
<accession>A0ACC2M185</accession>
<comment type="caution">
    <text evidence="1">The sequence shown here is derived from an EMBL/GenBank/DDBJ whole genome shotgun (WGS) entry which is preliminary data.</text>
</comment>
<keyword evidence="2" id="KW-1185">Reference proteome</keyword>
<sequence length="97" mass="11058">MVVLIRTADSIWMAEGELICDNLTQRHLIRVVDVDDQLQDMEFFGARHGGTWDSSPSPSPSLLSFTECRRGVNLEMLTCWWIAWGLADAWVWSSELS</sequence>
<name>A0ACC2M185_PERAE</name>
<reference evidence="1 2" key="1">
    <citation type="journal article" date="2022" name="Hortic Res">
        <title>A haplotype resolved chromosomal level avocado genome allows analysis of novel avocado genes.</title>
        <authorList>
            <person name="Nath O."/>
            <person name="Fletcher S.J."/>
            <person name="Hayward A."/>
            <person name="Shaw L.M."/>
            <person name="Masouleh A.K."/>
            <person name="Furtado A."/>
            <person name="Henry R.J."/>
            <person name="Mitter N."/>
        </authorList>
    </citation>
    <scope>NUCLEOTIDE SEQUENCE [LARGE SCALE GENOMIC DNA]</scope>
    <source>
        <strain evidence="2">cv. Hass</strain>
    </source>
</reference>
<evidence type="ECO:0000313" key="1">
    <source>
        <dbReference type="EMBL" id="KAJ8639415.1"/>
    </source>
</evidence>
<dbReference type="EMBL" id="CM056813">
    <property type="protein sequence ID" value="KAJ8639415.1"/>
    <property type="molecule type" value="Genomic_DNA"/>
</dbReference>
<organism evidence="1 2">
    <name type="scientific">Persea americana</name>
    <name type="common">Avocado</name>
    <dbReference type="NCBI Taxonomy" id="3435"/>
    <lineage>
        <taxon>Eukaryota</taxon>
        <taxon>Viridiplantae</taxon>
        <taxon>Streptophyta</taxon>
        <taxon>Embryophyta</taxon>
        <taxon>Tracheophyta</taxon>
        <taxon>Spermatophyta</taxon>
        <taxon>Magnoliopsida</taxon>
        <taxon>Magnoliidae</taxon>
        <taxon>Laurales</taxon>
        <taxon>Lauraceae</taxon>
        <taxon>Persea</taxon>
    </lineage>
</organism>